<gene>
    <name evidence="2" type="ORF">CYJ95_02515</name>
</gene>
<name>A0AAX0VNZ6_MICLU</name>
<dbReference type="Proteomes" id="UP000234847">
    <property type="component" value="Unassembled WGS sequence"/>
</dbReference>
<proteinExistence type="predicted"/>
<organism evidence="2 3">
    <name type="scientific">Micrococcus luteus</name>
    <name type="common">Micrococcus lysodeikticus</name>
    <dbReference type="NCBI Taxonomy" id="1270"/>
    <lineage>
        <taxon>Bacteria</taxon>
        <taxon>Bacillati</taxon>
        <taxon>Actinomycetota</taxon>
        <taxon>Actinomycetes</taxon>
        <taxon>Micrococcales</taxon>
        <taxon>Micrococcaceae</taxon>
        <taxon>Micrococcus</taxon>
    </lineage>
</organism>
<dbReference type="Pfam" id="PF02464">
    <property type="entry name" value="CinA"/>
    <property type="match status" value="1"/>
</dbReference>
<dbReference type="SUPFAM" id="SSF142433">
    <property type="entry name" value="CinA-like"/>
    <property type="match status" value="1"/>
</dbReference>
<dbReference type="InterPro" id="IPR008136">
    <property type="entry name" value="CinA_C"/>
</dbReference>
<evidence type="ECO:0000313" key="3">
    <source>
        <dbReference type="Proteomes" id="UP000234847"/>
    </source>
</evidence>
<sequence length="175" mass="17338">MTMAGAQDVVHALAHAGRTVATGESLTAGLLAARLADVPGASAVLHGGVVAYQNAVKTGLLGVPEDLLTRVGAVDADVARRMALGARAALGADVGVATTGVAGPEPHQGRPVGTVWLGLAVPDADANALDVLGGERDGAATAILLRLDGDRAAIREATVAAALQALTRLLAVRGH</sequence>
<comment type="caution">
    <text evidence="2">The sequence shown here is derived from an EMBL/GenBank/DDBJ whole genome shotgun (WGS) entry which is preliminary data.</text>
</comment>
<dbReference type="NCBIfam" id="TIGR00199">
    <property type="entry name" value="PncC_domain"/>
    <property type="match status" value="1"/>
</dbReference>
<dbReference type="AlphaFoldDB" id="A0AAX0VNZ6"/>
<protein>
    <submittedName>
        <fullName evidence="2">Damage-inducible protein CinA</fullName>
    </submittedName>
</protein>
<dbReference type="Gene3D" id="3.90.950.20">
    <property type="entry name" value="CinA-like"/>
    <property type="match status" value="1"/>
</dbReference>
<feature type="domain" description="CinA C-terminal" evidence="1">
    <location>
        <begin position="6"/>
        <end position="169"/>
    </location>
</feature>
<evidence type="ECO:0000259" key="1">
    <source>
        <dbReference type="Pfam" id="PF02464"/>
    </source>
</evidence>
<reference evidence="2 3" key="1">
    <citation type="submission" date="2017-12" db="EMBL/GenBank/DDBJ databases">
        <title>Phylogenetic diversity of female urinary microbiome.</title>
        <authorList>
            <person name="Thomas-White K."/>
            <person name="Wolfe A.J."/>
        </authorList>
    </citation>
    <scope>NUCLEOTIDE SEQUENCE [LARGE SCALE GENOMIC DNA]</scope>
    <source>
        <strain evidence="2 3">UMB0038</strain>
    </source>
</reference>
<dbReference type="EMBL" id="PKJT01000001">
    <property type="protein sequence ID" value="PKZ83794.1"/>
    <property type="molecule type" value="Genomic_DNA"/>
</dbReference>
<accession>A0AAX0VNZ6</accession>
<dbReference type="InterPro" id="IPR036653">
    <property type="entry name" value="CinA-like_C"/>
</dbReference>
<evidence type="ECO:0000313" key="2">
    <source>
        <dbReference type="EMBL" id="PKZ83794.1"/>
    </source>
</evidence>